<proteinExistence type="predicted"/>
<dbReference type="EMBL" id="BMMV01000005">
    <property type="protein sequence ID" value="GGJ86813.1"/>
    <property type="molecule type" value="Genomic_DNA"/>
</dbReference>
<feature type="region of interest" description="Disordered" evidence="1">
    <location>
        <begin position="81"/>
        <end position="116"/>
    </location>
</feature>
<name>A0ABQ2E1A4_9ACTN</name>
<protein>
    <submittedName>
        <fullName evidence="2">Uncharacterized protein</fullName>
    </submittedName>
</protein>
<accession>A0ABQ2E1A4</accession>
<reference evidence="3" key="1">
    <citation type="journal article" date="2019" name="Int. J. Syst. Evol. Microbiol.">
        <title>The Global Catalogue of Microorganisms (GCM) 10K type strain sequencing project: providing services to taxonomists for standard genome sequencing and annotation.</title>
        <authorList>
            <consortium name="The Broad Institute Genomics Platform"/>
            <consortium name="The Broad Institute Genome Sequencing Center for Infectious Disease"/>
            <person name="Wu L."/>
            <person name="Ma J."/>
        </authorList>
    </citation>
    <scope>NUCLEOTIDE SEQUENCE [LARGE SCALE GENOMIC DNA]</scope>
    <source>
        <strain evidence="3">CGMCC 4.7275</strain>
    </source>
</reference>
<evidence type="ECO:0000256" key="1">
    <source>
        <dbReference type="SAM" id="MobiDB-lite"/>
    </source>
</evidence>
<gene>
    <name evidence="2" type="ORF">GCM10011583_17980</name>
</gene>
<keyword evidence="3" id="KW-1185">Reference proteome</keyword>
<organism evidence="2 3">
    <name type="scientific">Streptomyces camponoticapitis</name>
    <dbReference type="NCBI Taxonomy" id="1616125"/>
    <lineage>
        <taxon>Bacteria</taxon>
        <taxon>Bacillati</taxon>
        <taxon>Actinomycetota</taxon>
        <taxon>Actinomycetes</taxon>
        <taxon>Kitasatosporales</taxon>
        <taxon>Streptomycetaceae</taxon>
        <taxon>Streptomyces</taxon>
    </lineage>
</organism>
<dbReference type="Proteomes" id="UP000660265">
    <property type="component" value="Unassembled WGS sequence"/>
</dbReference>
<comment type="caution">
    <text evidence="2">The sequence shown here is derived from an EMBL/GenBank/DDBJ whole genome shotgun (WGS) entry which is preliminary data.</text>
</comment>
<feature type="compositionally biased region" description="Low complexity" evidence="1">
    <location>
        <begin position="81"/>
        <end position="93"/>
    </location>
</feature>
<evidence type="ECO:0000313" key="2">
    <source>
        <dbReference type="EMBL" id="GGJ86813.1"/>
    </source>
</evidence>
<sequence length="116" mass="12040">MTLFTHRTAQGRCPCGAEHAACGPPSMSVPVDQNIEEVAAVGGPLKRYRYTSPSGAETVMKFNEADAARYGLTDEDLVDAAPAAEAKAVPESPNKARAGSQNKARTPRGKAAPGGD</sequence>
<evidence type="ECO:0000313" key="3">
    <source>
        <dbReference type="Proteomes" id="UP000660265"/>
    </source>
</evidence>
<dbReference type="RefSeq" id="WP_189106827.1">
    <property type="nucleotide sequence ID" value="NZ_BMMV01000005.1"/>
</dbReference>